<evidence type="ECO:0000313" key="2">
    <source>
        <dbReference type="Proteomes" id="UP001139410"/>
    </source>
</evidence>
<reference evidence="1" key="1">
    <citation type="submission" date="2022-01" db="EMBL/GenBank/DDBJ databases">
        <authorList>
            <person name="Jo J.-H."/>
            <person name="Im W.-T."/>
        </authorList>
    </citation>
    <scope>NUCLEOTIDE SEQUENCE</scope>
    <source>
        <strain evidence="1">G124</strain>
    </source>
</reference>
<protein>
    <submittedName>
        <fullName evidence="1">Uncharacterized protein</fullName>
    </submittedName>
</protein>
<name>A0A9X1TWD5_9SPHN</name>
<keyword evidence="2" id="KW-1185">Reference proteome</keyword>
<accession>A0A9X1TWD5</accession>
<proteinExistence type="predicted"/>
<evidence type="ECO:0000313" key="1">
    <source>
        <dbReference type="EMBL" id="MCF2515229.1"/>
    </source>
</evidence>
<dbReference type="AlphaFoldDB" id="A0A9X1TWD5"/>
<dbReference type="EMBL" id="JAKFGM010000002">
    <property type="protein sequence ID" value="MCF2515229.1"/>
    <property type="molecule type" value="Genomic_DNA"/>
</dbReference>
<dbReference type="SUPFAM" id="SSF56935">
    <property type="entry name" value="Porins"/>
    <property type="match status" value="1"/>
</dbReference>
<sequence>MNDSTTYVEAAEVGNSVADSVAAASLAAASATEGPGSDWEFEVTPYLWASGMKADIKTPQGEEAHVDDSFFDILGDLKFALMSTFEARHGRFVTAHDLFYISLGSSADGRIGPIPVEADVDEKLLLTTHLVGYRVVDKGPMSLDLMAGARIVSLKVDVKLSGPLQEIKRENSGTKVGPMIASRFRTPLGGKWAASLYGDVGGFGVNDFNSWQLWGTIQYEISDRWRLAAGWRHFSVRKDKNDFEAHVKLDGPTFGATYSF</sequence>
<gene>
    <name evidence="1" type="ORF">LVY65_09165</name>
</gene>
<comment type="caution">
    <text evidence="1">The sequence shown here is derived from an EMBL/GenBank/DDBJ whole genome shotgun (WGS) entry which is preliminary data.</text>
</comment>
<dbReference type="Proteomes" id="UP001139410">
    <property type="component" value="Unassembled WGS sequence"/>
</dbReference>
<organism evidence="1 2">
    <name type="scientific">Sphingomonas cremea</name>
    <dbReference type="NCBI Taxonomy" id="2904799"/>
    <lineage>
        <taxon>Bacteria</taxon>
        <taxon>Pseudomonadati</taxon>
        <taxon>Pseudomonadota</taxon>
        <taxon>Alphaproteobacteria</taxon>
        <taxon>Sphingomonadales</taxon>
        <taxon>Sphingomonadaceae</taxon>
        <taxon>Sphingomonas</taxon>
    </lineage>
</organism>
<dbReference type="RefSeq" id="WP_235067748.1">
    <property type="nucleotide sequence ID" value="NZ_JAKFGM010000002.1"/>
</dbReference>